<protein>
    <recommendedName>
        <fullName evidence="4">LamG-like jellyroll fold domain-containing protein</fullName>
    </recommendedName>
</protein>
<reference evidence="2" key="1">
    <citation type="journal article" date="2020" name="Phytopathology">
        <title>Genome sequence and comparative analysis of Colletotrichum gloeosporioides isolated from Liriodendron leaves.</title>
        <authorList>
            <person name="Fu F.F."/>
            <person name="Hao Z."/>
            <person name="Wang P."/>
            <person name="Lu Y."/>
            <person name="Xue L.J."/>
            <person name="Wei G."/>
            <person name="Tian Y."/>
            <person name="Baishi H."/>
            <person name="Xu H."/>
            <person name="Shi J."/>
            <person name="Cheng T."/>
            <person name="Wang G."/>
            <person name="Yi Y."/>
            <person name="Chen J."/>
        </authorList>
    </citation>
    <scope>NUCLEOTIDE SEQUENCE</scope>
    <source>
        <strain evidence="2">Lc1</strain>
    </source>
</reference>
<dbReference type="EMBL" id="WVTB01000005">
    <property type="protein sequence ID" value="KAF3811942.1"/>
    <property type="molecule type" value="Genomic_DNA"/>
</dbReference>
<sequence>MTLQDILAPNLCRYKAQLDGEYVSTRVVTHNGTTIAVALAKAKNGVLSFNYSILDTAAGSQMDKEQASSTAAMDEKPDSKCWFVNVKTLNFPSEVRVIGEEAVPVYQIPAVDRSNRKTVRSPAHGQKLDEWLSSSLCLIDQNVLDFQLLSDGRYVYLFRQSAPMENGFPNQFMIEGDAGRPPVDRNLLCDRFILVGSSLDQPLEARYQRSRQKQIPLNDQDTLSVKDINDEPFYEPTYSLRFVQDLELGRFCVLRAPTMINNVAKWMIFAYSHKTGEVECLTTDVSSNGLFDLHGHVYYTCKVKEHGKVFANGPGPCTATRKDDGRICGKARVPILPKTPASKRSVELSDQNGLVLQNQDHPEIIGLLEGFTLEVWVWVQPEDSINDTGNLADGSVKGGFSLFRFSQNCPGVFINDKCHVEIRKPGEDDALVASGAALEAKVWSHVAITYDPNTLSYAIIINGVISGSITSELRPGALLGFGPQSNGSSSCFKGLFDEMRLWRRPLHPSTIKSKMHSRATGLELDLKSCWHFDEGSGMTVFDATSNHHLTITSTEGRTTSPDVWQTSSAPMVGSHGIARKVLRVPSSVKTTGGLCATVYNEQVAVSEEKANTNDGSSSTPDAGGNDEPKNMKRGARVLLGFVVNDKSPPRLAILDFCLLSDGTLCDMPALIPLPTLSMPYPTSGDTSPHHDSLDVSTALLYVGGEGLEIFGGILPLDTVECEPSVPCAFESGTGSVTIFFKGKSLDRCSFSALKYNISRKVIATELSASILGGHRGLLSTSKLQQAVNVVFETKQCPWAVDGLAVDLTLTANMPDGNKIIETWAGLPSQIDKFCSLINGSKPKGCKIGTLLELNDITKTGYASSKIPSVAISLQAGSKSPVEAGTFLSIGSRGYFVLQDAKIGDEVLVANLFVDKRPEGKPPKKGLFVLSSTYDHEDLVKCEGKPTGDFRKGSGIVSMAWSPAAVASGQAATSSSAKLQVSGTSYITGNGQSPSFGSPPRSTSLRLDGRTAYSMLEDTVATAACAGICFETWIKAESNSEDTIVVAYTSERLPRADGFSKEEQKFILGITQPPDGNDTYHIVGSINDSQFMIKDPSVLKPGHWSHLAFSSSSTFAVRFSGNGYIDLGKTEQWNVSDFSLAFSLQLNEKVDHEQPILVKGDSSSAPTPLKIEITKDGNIRLSHWAADDGGSNVRQRTFESRAALLTGQAYKIFISRKAVQVPADNNIPKTCQVVTMRAWRLNGECDIEFSPETEDRFEQLSELMGENSPRQIHGAVQGNEASLCLGGARWTETQGLQGIVGSVQLYSSAIQTPASPLELCRKAAHDDSLIGSWSCREPGGFSLIDDLGRNNGKLQGDLDWVVGPYKSDYTLSIFLNAIRVNHGQPDVSGKTLLDQATPAGPHQLSVGNILVSNEDDDDSRFLGLEQGFCGELDELRIWNVPRTSQEVCDSMNTSLTEISGDLAVYLPFHDEKADLDALERSHQNLTSVLTDASVNCWHLTPLSGAVTTTRASEAPVGHDSPCVNHTLGAKVHPPHGADIRAGPSVAEYGEMEISSSGNMEGSYKRAYSYIEEGGDWCLVTGFRIGALKTEWVSQVQTSPTLIGFIEGAPPLPIESFTDRDRPPTTSVKFENNTRCTYTYSARSESTISAELSWSKGAGIKWDVEAGVAVQTEISEGKTRGSVRRGIDTSCGKVNNEVHTSTTNSNLEMAVQLTSIWKESTSDDNDSKSEGFEPVNTGLALVESEVADVFALRLQMRGSIAPVVAYQLRPNPDIPKDRNLISFNINPKYTKQGCLDGRHGLKNDPDYPAMASAPKDASYYKPVEAYALRERIRRAEEQLQGEYDRRSVAPVNYLTDLPQRTHRNICNAYVWTADGGTFQETRSTLDMVQSEIGGNLDYRNSVGASVETEVSIGSLLTTGTVDAMASAHFNFVITKEKASEEGFELVTELPPPVDLRCQDPDTGEYIKRAGAVDAYRWMSFWLEPSVEATDTFFEHVLNHAWLEQSPEPNAQLLRTLREGLKNETGNARTKAWRVLHRCTYVSRIPEKIEPRPRAAMALKEQKPSTLLADIGCNWLLIQKLEPFARDAVSRGNLATTLKPHVLRFFPTLIAQSRLYNQVLDMLADYVGLS</sequence>
<keyword evidence="3" id="KW-1185">Reference proteome</keyword>
<organism evidence="2 3">
    <name type="scientific">Colletotrichum gloeosporioides</name>
    <name type="common">Anthracnose fungus</name>
    <name type="synonym">Glomerella cingulata</name>
    <dbReference type="NCBI Taxonomy" id="474922"/>
    <lineage>
        <taxon>Eukaryota</taxon>
        <taxon>Fungi</taxon>
        <taxon>Dikarya</taxon>
        <taxon>Ascomycota</taxon>
        <taxon>Pezizomycotina</taxon>
        <taxon>Sordariomycetes</taxon>
        <taxon>Hypocreomycetidae</taxon>
        <taxon>Glomerellales</taxon>
        <taxon>Glomerellaceae</taxon>
        <taxon>Colletotrichum</taxon>
        <taxon>Colletotrichum gloeosporioides species complex</taxon>
    </lineage>
</organism>
<name>A0A8H4CXR6_COLGL</name>
<dbReference type="Pfam" id="PF13385">
    <property type="entry name" value="Laminin_G_3"/>
    <property type="match status" value="1"/>
</dbReference>
<dbReference type="GeneID" id="69010849"/>
<evidence type="ECO:0000313" key="3">
    <source>
        <dbReference type="Proteomes" id="UP000613401"/>
    </source>
</evidence>
<gene>
    <name evidence="2" type="ORF">GCG54_00003691</name>
</gene>
<dbReference type="InterPro" id="IPR013320">
    <property type="entry name" value="ConA-like_dom_sf"/>
</dbReference>
<evidence type="ECO:0008006" key="4">
    <source>
        <dbReference type="Google" id="ProtNLM"/>
    </source>
</evidence>
<dbReference type="SUPFAM" id="SSF49899">
    <property type="entry name" value="Concanavalin A-like lectins/glucanases"/>
    <property type="match status" value="3"/>
</dbReference>
<evidence type="ECO:0000256" key="1">
    <source>
        <dbReference type="SAM" id="MobiDB-lite"/>
    </source>
</evidence>
<comment type="caution">
    <text evidence="2">The sequence shown here is derived from an EMBL/GenBank/DDBJ whole genome shotgun (WGS) entry which is preliminary data.</text>
</comment>
<dbReference type="Gene3D" id="2.60.120.200">
    <property type="match status" value="2"/>
</dbReference>
<evidence type="ECO:0000313" key="2">
    <source>
        <dbReference type="EMBL" id="KAF3811942.1"/>
    </source>
</evidence>
<proteinExistence type="predicted"/>
<accession>A0A8H4CXR6</accession>
<dbReference type="Proteomes" id="UP000613401">
    <property type="component" value="Unassembled WGS sequence"/>
</dbReference>
<feature type="region of interest" description="Disordered" evidence="1">
    <location>
        <begin position="606"/>
        <end position="630"/>
    </location>
</feature>
<dbReference type="RefSeq" id="XP_045271101.1">
    <property type="nucleotide sequence ID" value="XM_045403761.1"/>
</dbReference>
<reference evidence="2" key="2">
    <citation type="submission" date="2020-03" db="EMBL/GenBank/DDBJ databases">
        <authorList>
            <person name="Fu F.-F."/>
            <person name="Chen J."/>
        </authorList>
    </citation>
    <scope>NUCLEOTIDE SEQUENCE</scope>
    <source>
        <strain evidence="2">Lc1</strain>
    </source>
</reference>